<gene>
    <name evidence="5" type="ORF">UFOVP322_11</name>
    <name evidence="6" type="ORF">UFOVP771_9</name>
    <name evidence="7" type="ORF">UFOVP850_9</name>
</gene>
<evidence type="ECO:0000256" key="1">
    <source>
        <dbReference type="ARBA" id="ARBA00022465"/>
    </source>
</evidence>
<proteinExistence type="predicted"/>
<evidence type="ECO:0000313" key="7">
    <source>
        <dbReference type="EMBL" id="CAB4166057.1"/>
    </source>
</evidence>
<reference evidence="5" key="1">
    <citation type="submission" date="2020-04" db="EMBL/GenBank/DDBJ databases">
        <authorList>
            <person name="Chiriac C."/>
            <person name="Salcher M."/>
            <person name="Ghai R."/>
            <person name="Kavagutti S V."/>
        </authorList>
    </citation>
    <scope>NUCLEOTIDE SEQUENCE</scope>
</reference>
<feature type="domain" description="Tape measure protein N-terminal" evidence="4">
    <location>
        <begin position="42"/>
        <end position="220"/>
    </location>
</feature>
<keyword evidence="1" id="KW-1245">Viral tail assembly</keyword>
<keyword evidence="1" id="KW-1188">Viral release from host cell</keyword>
<evidence type="ECO:0000259" key="4">
    <source>
        <dbReference type="Pfam" id="PF20155"/>
    </source>
</evidence>
<dbReference type="InterPro" id="IPR013491">
    <property type="entry name" value="Tape_meas_N"/>
</dbReference>
<sequence>MADLKYRVDVDTASAQRAISGLKSSIAGIGSVLASSFAIAGFTRLSAQLDDLRRTFQTLYKDTQIGGDAFDDVKKLASELGLEIGVLAESVVKLKAAGITPTVAQLRLFADVASVSTDKIGALQSITDLFTRTMGGGLGLEELERLQDRGIPVYDILIQKLGKSRLELSEFGKTAKGAEVIRAALQEGLNERFGGAAANRADSLSTAMTRLKNAFQEAVDVAGQSGLSQAISDIANYTSEWIKKNQELIKSFSVGLAGAFKFFLENISLITKAAALFFIVFAAKKVADLIVSFVQLSKVIGKSPIGLLAIGLAFAAQQMGVFDEIMNKVSDSFNKGSKEAEDYVKSVQNSTDATNNAAAAPGFKVLTQGDLGKGTRNFKSEIEALNEKLRIFRAEMDDTFKAYVRANEEQRKTIDLETALIGLTTEQVEIQRQQAEITKRTTDEVAKLREAKNKLTEIELKEGRAKIIDENIARIEKQAEKDKEATAAAIKNSEARKSQFALEQYQLQNRIGFEDQLLQLQKEMAQSGMTEIQKKYDDITRAADASALAAIRAEEARRGPGVRLSMEEQKAYYEEARRYNEVLIEQQKRLYDESRKFETGWSKAFREYADEATNAAKQAERIFQKTTQGMEDMIVNFAKTGKFEFRGFVNSILEELLRSQIRQLMTQIFNIGGSRGSGSSSILGSLLGFANGGIIPTNAPVLVGERGPELISGAAGRNVTPNSQLGLGTTNVVYNISAVDALSFKQMVAADPSFLYAVTEQGRRTLPTSRR</sequence>
<dbReference type="EMBL" id="LR796701">
    <property type="protein sequence ID" value="CAB4160612.1"/>
    <property type="molecule type" value="Genomic_DNA"/>
</dbReference>
<feature type="domain" description="Bacteriophage tail tape measure C-terminal" evidence="3">
    <location>
        <begin position="597"/>
        <end position="669"/>
    </location>
</feature>
<dbReference type="Pfam" id="PF09718">
    <property type="entry name" value="Tape_meas_lam_C"/>
    <property type="match status" value="1"/>
</dbReference>
<evidence type="ECO:0000313" key="6">
    <source>
        <dbReference type="EMBL" id="CAB4160612.1"/>
    </source>
</evidence>
<evidence type="ECO:0000256" key="2">
    <source>
        <dbReference type="SAM" id="Coils"/>
    </source>
</evidence>
<protein>
    <submittedName>
        <fullName evidence="5">Bacteriophage lambda, GpH, tail tape measure, C-terminal</fullName>
    </submittedName>
</protein>
<dbReference type="GO" id="GO:0098003">
    <property type="term" value="P:viral tail assembly"/>
    <property type="evidence" value="ECO:0007669"/>
    <property type="project" value="UniProtKB-KW"/>
</dbReference>
<evidence type="ECO:0000259" key="3">
    <source>
        <dbReference type="Pfam" id="PF09718"/>
    </source>
</evidence>
<keyword evidence="2" id="KW-0175">Coiled coil</keyword>
<organism evidence="5">
    <name type="scientific">uncultured Caudovirales phage</name>
    <dbReference type="NCBI Taxonomy" id="2100421"/>
    <lineage>
        <taxon>Viruses</taxon>
        <taxon>Duplodnaviria</taxon>
        <taxon>Heunggongvirae</taxon>
        <taxon>Uroviricota</taxon>
        <taxon>Caudoviricetes</taxon>
        <taxon>Peduoviridae</taxon>
        <taxon>Maltschvirus</taxon>
        <taxon>Maltschvirus maltsch</taxon>
    </lineage>
</organism>
<dbReference type="EMBL" id="LR796796">
    <property type="protein sequence ID" value="CAB4166057.1"/>
    <property type="molecule type" value="Genomic_DNA"/>
</dbReference>
<dbReference type="Pfam" id="PF20155">
    <property type="entry name" value="TMP_3"/>
    <property type="match status" value="1"/>
</dbReference>
<dbReference type="InterPro" id="IPR053058">
    <property type="entry name" value="Mulikevirus_tape_measure"/>
</dbReference>
<name>A0A6J5LRB4_9CAUD</name>
<dbReference type="EMBL" id="LR796330">
    <property type="protein sequence ID" value="CAB4137094.1"/>
    <property type="molecule type" value="Genomic_DNA"/>
</dbReference>
<feature type="coiled-coil region" evidence="2">
    <location>
        <begin position="465"/>
        <end position="496"/>
    </location>
</feature>
<dbReference type="PANTHER" id="PTHR38812">
    <property type="entry name" value="MU-LIKE PROPHAGE FLUMU PROTEIN GP42"/>
    <property type="match status" value="1"/>
</dbReference>
<dbReference type="InterPro" id="IPR006431">
    <property type="entry name" value="Phage_tape_meas_C"/>
</dbReference>
<accession>A0A6J5LRB4</accession>
<dbReference type="PANTHER" id="PTHR38812:SF2">
    <property type="entry name" value="MU-LIKE PROPHAGE FLUMU PROTEIN GP42"/>
    <property type="match status" value="1"/>
</dbReference>
<evidence type="ECO:0000313" key="5">
    <source>
        <dbReference type="EMBL" id="CAB4137094.1"/>
    </source>
</evidence>